<dbReference type="Pfam" id="PF10094">
    <property type="entry name" value="DUF2332"/>
    <property type="match status" value="1"/>
</dbReference>
<reference evidence="1 2" key="1">
    <citation type="submission" date="2020-10" db="EMBL/GenBank/DDBJ databases">
        <title>Nocardioides sp. isolated from sludge.</title>
        <authorList>
            <person name="Zhang X."/>
        </authorList>
    </citation>
    <scope>NUCLEOTIDE SEQUENCE [LARGE SCALE GENOMIC DNA]</scope>
    <source>
        <strain evidence="1 2">Y6</strain>
    </source>
</reference>
<comment type="caution">
    <text evidence="1">The sequence shown here is derived from an EMBL/GenBank/DDBJ whole genome shotgun (WGS) entry which is preliminary data.</text>
</comment>
<sequence length="354" mass="38632">MTLTIAEVQAGCEWQRRLCEKNGAPTYVALIDELLARLGRDDVVTKLLTSEEQDPVQSALCLRLFGAVNRVALAQSAPWIRQRYPVLGGETDTSRVAGEFIDFLKANLAQVSNEMKIGVQTNEVSRAAPLSAAINFVATEIGLPVRLLEVGASGGLNLLMDQYYVDAGTSSWGPADSPLKLVGQFAHGAPPTVQADVVERRGCDLNPIDVHQDASAQLLESFVWPEHVDRGRRVRAAIKVARSQPPLRIDRSDATPWVKEVARGGDVGVATVVFHSIVLPYFDPAARDEFVSTVRELGESATEDRPFAWVSMEPTADDSSVVELTCELWPTGRRMLLGRMNPHGMGVSWHPVAQ</sequence>
<protein>
    <submittedName>
        <fullName evidence="1">DUF2332 domain-containing protein</fullName>
    </submittedName>
</protein>
<dbReference type="PIRSF" id="PIRSF012608">
    <property type="entry name" value="UCP012608"/>
    <property type="match status" value="1"/>
</dbReference>
<organism evidence="1 2">
    <name type="scientific">Nocardioides malaquae</name>
    <dbReference type="NCBI Taxonomy" id="2773426"/>
    <lineage>
        <taxon>Bacteria</taxon>
        <taxon>Bacillati</taxon>
        <taxon>Actinomycetota</taxon>
        <taxon>Actinomycetes</taxon>
        <taxon>Propionibacteriales</taxon>
        <taxon>Nocardioidaceae</taxon>
        <taxon>Nocardioides</taxon>
    </lineage>
</organism>
<name>A0ABR9RSV8_9ACTN</name>
<gene>
    <name evidence="1" type="ORF">IEQ44_08330</name>
</gene>
<dbReference type="RefSeq" id="WP_193637979.1">
    <property type="nucleotide sequence ID" value="NZ_JADCSA010000006.1"/>
</dbReference>
<evidence type="ECO:0000313" key="1">
    <source>
        <dbReference type="EMBL" id="MBE7324658.1"/>
    </source>
</evidence>
<keyword evidence="2" id="KW-1185">Reference proteome</keyword>
<dbReference type="EMBL" id="JADCSA010000006">
    <property type="protein sequence ID" value="MBE7324658.1"/>
    <property type="molecule type" value="Genomic_DNA"/>
</dbReference>
<dbReference type="Proteomes" id="UP000756387">
    <property type="component" value="Unassembled WGS sequence"/>
</dbReference>
<evidence type="ECO:0000313" key="2">
    <source>
        <dbReference type="Proteomes" id="UP000756387"/>
    </source>
</evidence>
<proteinExistence type="predicted"/>
<accession>A0ABR9RSV8</accession>
<dbReference type="InterPro" id="IPR011200">
    <property type="entry name" value="UCP012608"/>
</dbReference>